<evidence type="ECO:0000256" key="13">
    <source>
        <dbReference type="ARBA" id="ARBA00023052"/>
    </source>
</evidence>
<evidence type="ECO:0000256" key="5">
    <source>
        <dbReference type="ARBA" id="ARBA00007131"/>
    </source>
</evidence>
<dbReference type="AlphaFoldDB" id="A0AB33XIE2"/>
<feature type="binding site" evidence="17">
    <location>
        <position position="459"/>
    </location>
    <ligand>
        <name>substrate</name>
    </ligand>
</feature>
<dbReference type="InterPro" id="IPR009014">
    <property type="entry name" value="Transketo_C/PFOR_II"/>
</dbReference>
<dbReference type="Gene3D" id="3.40.50.920">
    <property type="match status" value="1"/>
</dbReference>
<feature type="binding site" evidence="18">
    <location>
        <position position="262"/>
    </location>
    <ligand>
        <name>thiamine diphosphate</name>
        <dbReference type="ChEBI" id="CHEBI:58937"/>
    </ligand>
</feature>
<evidence type="ECO:0000256" key="14">
    <source>
        <dbReference type="ARBA" id="ARBA00049473"/>
    </source>
</evidence>
<evidence type="ECO:0000313" key="25">
    <source>
        <dbReference type="Proteomes" id="UP000005514"/>
    </source>
</evidence>
<feature type="binding site" evidence="17">
    <location>
        <position position="262"/>
    </location>
    <ligand>
        <name>substrate</name>
    </ligand>
</feature>
<evidence type="ECO:0000256" key="12">
    <source>
        <dbReference type="ARBA" id="ARBA00022842"/>
    </source>
</evidence>
<comment type="caution">
    <text evidence="24">The sequence shown here is derived from an EMBL/GenBank/DDBJ whole genome shotgun (WGS) entry which is preliminary data.</text>
</comment>
<feature type="transmembrane region" description="Helical" evidence="22">
    <location>
        <begin position="407"/>
        <end position="428"/>
    </location>
</feature>
<feature type="binding site" evidence="17">
    <location>
        <position position="455"/>
    </location>
    <ligand>
        <name>substrate</name>
    </ligand>
</feature>
<evidence type="ECO:0000256" key="11">
    <source>
        <dbReference type="ARBA" id="ARBA00022837"/>
    </source>
</evidence>
<evidence type="ECO:0000256" key="8">
    <source>
        <dbReference type="ARBA" id="ARBA00016662"/>
    </source>
</evidence>
<evidence type="ECO:0000256" key="22">
    <source>
        <dbReference type="SAM" id="Phobius"/>
    </source>
</evidence>
<dbReference type="SUPFAM" id="SSF52518">
    <property type="entry name" value="Thiamin diphosphate-binding fold (THDP-binding)"/>
    <property type="match status" value="2"/>
</dbReference>
<keyword evidence="11 21" id="KW-0106">Calcium</keyword>
<dbReference type="SUPFAM" id="SSF52922">
    <property type="entry name" value="TK C-terminal domain-like"/>
    <property type="match status" value="1"/>
</dbReference>
<comment type="cofactor">
    <cofactor evidence="1">
        <name>Ca(2+)</name>
        <dbReference type="ChEBI" id="CHEBI:29108"/>
    </cofactor>
</comment>
<gene>
    <name evidence="24" type="primary">tkt</name>
    <name evidence="24" type="ORF">HPHPH42_0406</name>
</gene>
<comment type="cofactor">
    <cofactor evidence="3">
        <name>Co(2+)</name>
        <dbReference type="ChEBI" id="CHEBI:48828"/>
    </cofactor>
</comment>
<dbReference type="SMART" id="SM00861">
    <property type="entry name" value="Transket_pyr"/>
    <property type="match status" value="1"/>
</dbReference>
<feature type="binding site" evidence="19">
    <location>
        <position position="158"/>
    </location>
    <ligand>
        <name>Mg(2+)</name>
        <dbReference type="ChEBI" id="CHEBI:18420"/>
    </ligand>
</feature>
<dbReference type="EC" id="2.2.1.1" evidence="7 15"/>
<dbReference type="FunFam" id="3.40.50.970:FF:000045">
    <property type="entry name" value="Transketolase"/>
    <property type="match status" value="1"/>
</dbReference>
<keyword evidence="13 18" id="KW-0786">Thiamine pyrophosphate</keyword>
<evidence type="ECO:0000256" key="1">
    <source>
        <dbReference type="ARBA" id="ARBA00001913"/>
    </source>
</evidence>
<dbReference type="InterPro" id="IPR005475">
    <property type="entry name" value="Transketolase-like_Pyr-bd"/>
</dbReference>
<feature type="binding site" evidence="18">
    <location>
        <position position="188"/>
    </location>
    <ligand>
        <name>thiamine diphosphate</name>
        <dbReference type="ChEBI" id="CHEBI:58937"/>
    </ligand>
</feature>
<dbReference type="PANTHER" id="PTHR43522">
    <property type="entry name" value="TRANSKETOLASE"/>
    <property type="match status" value="1"/>
</dbReference>
<keyword evidence="12 19" id="KW-0460">Magnesium</keyword>
<feature type="binding site" evidence="19">
    <location>
        <position position="188"/>
    </location>
    <ligand>
        <name>Mg(2+)</name>
        <dbReference type="ChEBI" id="CHEBI:18420"/>
    </ligand>
</feature>
<evidence type="ECO:0000313" key="24">
    <source>
        <dbReference type="EMBL" id="EJB64042.1"/>
    </source>
</evidence>
<keyword evidence="10 19" id="KW-0479">Metal-binding</keyword>
<dbReference type="InterPro" id="IPR055152">
    <property type="entry name" value="Transketolase-like_C_2"/>
</dbReference>
<dbReference type="Pfam" id="PF22613">
    <property type="entry name" value="Transketolase_C_1"/>
    <property type="match status" value="1"/>
</dbReference>
<comment type="cofactor">
    <cofactor evidence="21">
        <name>Mg(2+)</name>
        <dbReference type="ChEBI" id="CHEBI:18420"/>
    </cofactor>
    <cofactor evidence="21">
        <name>Ca(2+)</name>
        <dbReference type="ChEBI" id="CHEBI:29108"/>
    </cofactor>
    <cofactor evidence="21">
        <name>Mn(2+)</name>
        <dbReference type="ChEBI" id="CHEBI:29035"/>
    </cofactor>
    <cofactor evidence="21">
        <name>Co(2+)</name>
        <dbReference type="ChEBI" id="CHEBI:48828"/>
    </cofactor>
    <text evidence="21">Binds 1 Mg(2+) ion per subunit. Can also utilize other divalent metal cations, such as Ca(2+), Mn(2+) and Co(2+).</text>
</comment>
<evidence type="ECO:0000256" key="6">
    <source>
        <dbReference type="ARBA" id="ARBA00011738"/>
    </source>
</evidence>
<dbReference type="EMBL" id="AKON01000004">
    <property type="protein sequence ID" value="EJB64042.1"/>
    <property type="molecule type" value="Genomic_DNA"/>
</dbReference>
<evidence type="ECO:0000256" key="19">
    <source>
        <dbReference type="PIRSR" id="PIRSR605478-4"/>
    </source>
</evidence>
<evidence type="ECO:0000256" key="21">
    <source>
        <dbReference type="RuleBase" id="RU004996"/>
    </source>
</evidence>
<dbReference type="CDD" id="cd02012">
    <property type="entry name" value="TPP_TK"/>
    <property type="match status" value="1"/>
</dbReference>
<feature type="binding site" evidence="17">
    <location>
        <position position="347"/>
    </location>
    <ligand>
        <name>substrate</name>
    </ligand>
</feature>
<dbReference type="GO" id="GO:0046872">
    <property type="term" value="F:metal ion binding"/>
    <property type="evidence" value="ECO:0007669"/>
    <property type="project" value="UniProtKB-KW"/>
</dbReference>
<comment type="subunit">
    <text evidence="6 21">Homodimer.</text>
</comment>
<dbReference type="InterPro" id="IPR020826">
    <property type="entry name" value="Transketolase_BS"/>
</dbReference>
<dbReference type="PANTHER" id="PTHR43522:SF2">
    <property type="entry name" value="TRANSKETOLASE 1-RELATED"/>
    <property type="match status" value="1"/>
</dbReference>
<dbReference type="InterPro" id="IPR049557">
    <property type="entry name" value="Transketolase_CS"/>
</dbReference>
<dbReference type="FunFam" id="3.40.50.970:FF:000081">
    <property type="entry name" value="Transketolase"/>
    <property type="match status" value="1"/>
</dbReference>
<evidence type="ECO:0000256" key="18">
    <source>
        <dbReference type="PIRSR" id="PIRSR605478-3"/>
    </source>
</evidence>
<dbReference type="InterPro" id="IPR005474">
    <property type="entry name" value="Transketolase_N"/>
</dbReference>
<dbReference type="Proteomes" id="UP000005514">
    <property type="component" value="Unassembled WGS sequence"/>
</dbReference>
<feature type="site" description="Important for catalytic activity" evidence="20">
    <location>
        <position position="33"/>
    </location>
</feature>
<feature type="domain" description="Transketolase-like pyrimidine-binding" evidence="23">
    <location>
        <begin position="344"/>
        <end position="510"/>
    </location>
</feature>
<evidence type="ECO:0000256" key="15">
    <source>
        <dbReference type="NCBIfam" id="TIGR00232"/>
    </source>
</evidence>
<evidence type="ECO:0000256" key="20">
    <source>
        <dbReference type="PIRSR" id="PIRSR605478-5"/>
    </source>
</evidence>
<dbReference type="InterPro" id="IPR033247">
    <property type="entry name" value="Transketolase_fam"/>
</dbReference>
<proteinExistence type="inferred from homology"/>
<feature type="binding site" evidence="18">
    <location>
        <position position="72"/>
    </location>
    <ligand>
        <name>thiamine diphosphate</name>
        <dbReference type="ChEBI" id="CHEBI:58937"/>
    </ligand>
</feature>
<dbReference type="PROSITE" id="PS00802">
    <property type="entry name" value="TRANSKETOLASE_2"/>
    <property type="match status" value="1"/>
</dbReference>
<feature type="active site" description="Proton donor" evidence="16">
    <location>
        <position position="397"/>
    </location>
</feature>
<evidence type="ECO:0000256" key="7">
    <source>
        <dbReference type="ARBA" id="ARBA00013152"/>
    </source>
</evidence>
<comment type="cofactor">
    <cofactor evidence="19">
        <name>Mg(2+)</name>
        <dbReference type="ChEBI" id="CHEBI:18420"/>
    </cofactor>
    <text evidence="19">Binds 1 Mg(2+) ion per subunit. Can also utilize other divalent metal cations, such as Ca(2+), Mn(2+) and Co(2+).</text>
</comment>
<feature type="binding site" evidence="17">
    <location>
        <position position="447"/>
    </location>
    <ligand>
        <name>substrate</name>
    </ligand>
</feature>
<dbReference type="Pfam" id="PF02779">
    <property type="entry name" value="Transket_pyr"/>
    <property type="match status" value="1"/>
</dbReference>
<comment type="cofactor">
    <cofactor evidence="2">
        <name>Mn(2+)</name>
        <dbReference type="ChEBI" id="CHEBI:29035"/>
    </cofactor>
</comment>
<dbReference type="InterPro" id="IPR029061">
    <property type="entry name" value="THDP-binding"/>
</dbReference>
<reference evidence="24 25" key="1">
    <citation type="submission" date="2012-04" db="EMBL/GenBank/DDBJ databases">
        <title>Genome sequence of Helicobacter pylori Hp H-42.</title>
        <authorList>
            <person name="Blanchard T.G."/>
            <person name="Czinn S.J."/>
            <person name="McCracken C."/>
            <person name="Abolude K."/>
            <person name="Maroo A."/>
            <person name="Santana-Cruz I."/>
            <person name="Tallon L.J."/>
            <person name="Ficke F.W.F."/>
        </authorList>
    </citation>
    <scope>NUCLEOTIDE SEQUENCE [LARGE SCALE GENOMIC DNA]</scope>
    <source>
        <strain evidence="24 25">Hp H-42</strain>
    </source>
</reference>
<dbReference type="InterPro" id="IPR005478">
    <property type="entry name" value="Transketolase_bac-like"/>
</dbReference>
<comment type="cofactor">
    <cofactor evidence="18">
        <name>thiamine diphosphate</name>
        <dbReference type="ChEBI" id="CHEBI:58937"/>
    </cofactor>
    <text evidence="18">Binds 1 thiamine pyrophosphate per subunit. During the reaction, the substrate forms a covalent intermediate with the cofactor.</text>
</comment>
<keyword evidence="22" id="KW-0812">Transmembrane</keyword>
<feature type="binding site" evidence="18">
    <location>
        <position position="423"/>
    </location>
    <ligand>
        <name>thiamine diphosphate</name>
        <dbReference type="ChEBI" id="CHEBI:58937"/>
    </ligand>
</feature>
<feature type="binding site" evidence="18">
    <location>
        <begin position="120"/>
        <end position="122"/>
    </location>
    <ligand>
        <name>thiamine diphosphate</name>
        <dbReference type="ChEBI" id="CHEBI:58937"/>
    </ligand>
</feature>
<evidence type="ECO:0000256" key="16">
    <source>
        <dbReference type="PIRSR" id="PIRSR605478-1"/>
    </source>
</evidence>
<evidence type="ECO:0000256" key="17">
    <source>
        <dbReference type="PIRSR" id="PIRSR605478-2"/>
    </source>
</evidence>
<evidence type="ECO:0000256" key="10">
    <source>
        <dbReference type="ARBA" id="ARBA00022723"/>
    </source>
</evidence>
<organism evidence="24 25">
    <name type="scientific">Helicobacter pylori Hp H-42</name>
    <dbReference type="NCBI Taxonomy" id="992047"/>
    <lineage>
        <taxon>Bacteria</taxon>
        <taxon>Pseudomonadati</taxon>
        <taxon>Campylobacterota</taxon>
        <taxon>Epsilonproteobacteria</taxon>
        <taxon>Campylobacterales</taxon>
        <taxon>Helicobacteraceae</taxon>
        <taxon>Helicobacter</taxon>
    </lineage>
</organism>
<evidence type="ECO:0000256" key="4">
    <source>
        <dbReference type="ARBA" id="ARBA00002931"/>
    </source>
</evidence>
<keyword evidence="22" id="KW-1133">Transmembrane helix</keyword>
<evidence type="ECO:0000256" key="3">
    <source>
        <dbReference type="ARBA" id="ARBA00001941"/>
    </source>
</evidence>
<dbReference type="Pfam" id="PF00456">
    <property type="entry name" value="Transketolase_N"/>
    <property type="match status" value="1"/>
</dbReference>
<evidence type="ECO:0000256" key="9">
    <source>
        <dbReference type="ARBA" id="ARBA00022679"/>
    </source>
</evidence>
<comment type="catalytic activity">
    <reaction evidence="14 21">
        <text>D-sedoheptulose 7-phosphate + D-glyceraldehyde 3-phosphate = aldehydo-D-ribose 5-phosphate + D-xylulose 5-phosphate</text>
        <dbReference type="Rhea" id="RHEA:10508"/>
        <dbReference type="ChEBI" id="CHEBI:57483"/>
        <dbReference type="ChEBI" id="CHEBI:57737"/>
        <dbReference type="ChEBI" id="CHEBI:58273"/>
        <dbReference type="ChEBI" id="CHEBI:59776"/>
        <dbReference type="EC" id="2.2.1.1"/>
    </reaction>
</comment>
<dbReference type="NCBIfam" id="TIGR00232">
    <property type="entry name" value="tktlase_bact"/>
    <property type="match status" value="1"/>
</dbReference>
<comment type="function">
    <text evidence="4 21">Catalyzes the transfer of a two-carbon ketol group from a ketose donor to an aldose acceptor, via a covalent intermediate with the cofactor thiamine pyrophosphate.</text>
</comment>
<feature type="binding site" evidence="17">
    <location>
        <position position="374"/>
    </location>
    <ligand>
        <name>substrate</name>
    </ligand>
</feature>
<evidence type="ECO:0000259" key="23">
    <source>
        <dbReference type="SMART" id="SM00861"/>
    </source>
</evidence>
<dbReference type="GO" id="GO:0005829">
    <property type="term" value="C:cytosol"/>
    <property type="evidence" value="ECO:0007669"/>
    <property type="project" value="TreeGrafter"/>
</dbReference>
<dbReference type="PROSITE" id="PS00801">
    <property type="entry name" value="TRANSKETOLASE_1"/>
    <property type="match status" value="1"/>
</dbReference>
<dbReference type="RefSeq" id="WP_001239858.1">
    <property type="nucleotide sequence ID" value="NZ_AKON01000004.1"/>
</dbReference>
<feature type="binding site" evidence="17">
    <location>
        <position position="505"/>
    </location>
    <ligand>
        <name>substrate</name>
    </ligand>
</feature>
<name>A0AB33XIE2_HELPX</name>
<feature type="binding site" evidence="18">
    <location>
        <position position="159"/>
    </location>
    <ligand>
        <name>thiamine diphosphate</name>
        <dbReference type="ChEBI" id="CHEBI:58937"/>
    </ligand>
</feature>
<protein>
    <recommendedName>
        <fullName evidence="8 15">Transketolase</fullName>
        <ecNumber evidence="7 15">2.2.1.1</ecNumber>
    </recommendedName>
</protein>
<dbReference type="Gene3D" id="3.40.50.970">
    <property type="match status" value="2"/>
</dbReference>
<feature type="binding site" evidence="17">
    <location>
        <position position="33"/>
    </location>
    <ligand>
        <name>substrate</name>
    </ligand>
</feature>
<accession>A0AB33XIE2</accession>
<dbReference type="GO" id="GO:0006098">
    <property type="term" value="P:pentose-phosphate shunt"/>
    <property type="evidence" value="ECO:0007669"/>
    <property type="project" value="TreeGrafter"/>
</dbReference>
<feature type="binding site" evidence="19">
    <location>
        <position position="190"/>
    </location>
    <ligand>
        <name>Mg(2+)</name>
        <dbReference type="ChEBI" id="CHEBI:18420"/>
    </ligand>
</feature>
<keyword evidence="9 21" id="KW-0808">Transferase</keyword>
<evidence type="ECO:0000256" key="2">
    <source>
        <dbReference type="ARBA" id="ARBA00001936"/>
    </source>
</evidence>
<feature type="site" description="Important for catalytic activity" evidence="20">
    <location>
        <position position="262"/>
    </location>
</feature>
<comment type="similarity">
    <text evidence="5 21">Belongs to the transketolase family.</text>
</comment>
<keyword evidence="22" id="KW-0472">Membrane</keyword>
<dbReference type="GO" id="GO:0004802">
    <property type="term" value="F:transketolase activity"/>
    <property type="evidence" value="ECO:0007669"/>
    <property type="project" value="UniProtKB-UniRule"/>
</dbReference>
<dbReference type="CDD" id="cd07033">
    <property type="entry name" value="TPP_PYR_DXS_TK_like"/>
    <property type="match status" value="1"/>
</dbReference>
<sequence length="641" mass="70613">MRLSNADLERLKSMANTLRFLCADMIDKANSGHPGVCLGLADVMVVLSLHLNLNPTNPKWLNRDRLVFSGGHASALAYSLLHLWGFDLSLDDLKRFRQLHSKTPGHPELHHTEGIEITTGPLGQGFANAVGFSMASQYAQTLLDKEAISHKVYCLCGDGDLQEGISYESASLAGHLRLDNLIVIYDSNQISIEGAINISFSEQVKTRFLAQNWEVLECDGHDYQAINDALEEAKKSPKPTLLIAHTIIGKGAIGLEGSEKTHGSPLNKEVLKQSKENAQINPNESFIISPKNKMHFEEVKVRGVSLEALWEKSLSPKTKEKIHALKNFDFNAIHYPAFKKGESLATRVSNGMILNAIAKECEGFLGGSADLAPSNNTHLKHSGDFPLGQNLHFGIREHAMGAITNALAAYGLFLPFCATFFVFSDYLMPSMRLSALMKLKALFIFTHDSIGVGEDGATHQPIEQLSHLRALPHFYAFRPSDAFENKACMQVALSLNAPSALILSRQNLPVLDEVSKEQVLKGAYVKHHSKDPIITLVASGSEVSLALESAKILERENIPTQVVSVPCFDLLVEQDESYFKELFKGKVLVIEASRAIEWYRFADKIIGMDSFGSSAKGDKLFEKFGFSVENITAQAKRLLNA</sequence>